<protein>
    <submittedName>
        <fullName evidence="1">Uncharacterized protein</fullName>
    </submittedName>
</protein>
<dbReference type="OrthoDB" id="157517at2157"/>
<dbReference type="EMBL" id="JABURA010000001">
    <property type="protein sequence ID" value="NUB92690.1"/>
    <property type="molecule type" value="Genomic_DNA"/>
</dbReference>
<evidence type="ECO:0000313" key="1">
    <source>
        <dbReference type="EMBL" id="NUB92690.1"/>
    </source>
</evidence>
<dbReference type="RefSeq" id="WP_174679419.1">
    <property type="nucleotide sequence ID" value="NZ_JABUQZ010000001.1"/>
</dbReference>
<accession>A0A8J8GSI1</accession>
<dbReference type="Pfam" id="PF24461">
    <property type="entry name" value="DUF7576"/>
    <property type="match status" value="1"/>
</dbReference>
<dbReference type="InterPro" id="IPR055998">
    <property type="entry name" value="DUF7576"/>
</dbReference>
<reference evidence="1 4" key="1">
    <citation type="submission" date="2020-06" db="EMBL/GenBank/DDBJ databases">
        <title>Haloterrigena sp. nov., an extremely halophilic archaeon isolated from a saline sediment.</title>
        <authorList>
            <person name="Liu B.-B."/>
        </authorList>
    </citation>
    <scope>NUCLEOTIDE SEQUENCE</scope>
    <source>
        <strain evidence="1">SYSU A121-1</strain>
        <strain evidence="2 4">SYSU A558-1</strain>
    </source>
</reference>
<evidence type="ECO:0000313" key="3">
    <source>
        <dbReference type="Proteomes" id="UP000728647"/>
    </source>
</evidence>
<comment type="caution">
    <text evidence="1">The sequence shown here is derived from an EMBL/GenBank/DDBJ whole genome shotgun (WGS) entry which is preliminary data.</text>
</comment>
<evidence type="ECO:0000313" key="4">
    <source>
        <dbReference type="Proteomes" id="UP001016761"/>
    </source>
</evidence>
<sequence length="67" mass="8047">MEHRYDGPELPSSHDRLRETTACRTCECEIGPRDRRLTWRVRDGADVFQYHYCSDECLQAARERHHQ</sequence>
<dbReference type="EMBL" id="JABUQZ010000001">
    <property type="protein sequence ID" value="NUC71394.1"/>
    <property type="molecule type" value="Genomic_DNA"/>
</dbReference>
<organism evidence="1 3">
    <name type="scientific">Haloterrigena gelatinilytica</name>
    <dbReference type="NCBI Taxonomy" id="2741724"/>
    <lineage>
        <taxon>Archaea</taxon>
        <taxon>Methanobacteriati</taxon>
        <taxon>Methanobacteriota</taxon>
        <taxon>Stenosarchaea group</taxon>
        <taxon>Halobacteria</taxon>
        <taxon>Halobacteriales</taxon>
        <taxon>Natrialbaceae</taxon>
        <taxon>Haloterrigena</taxon>
    </lineage>
</organism>
<gene>
    <name evidence="1" type="ORF">HT576_16910</name>
    <name evidence="2" type="ORF">HTZ84_03565</name>
</gene>
<dbReference type="Proteomes" id="UP001016761">
    <property type="component" value="Unassembled WGS sequence"/>
</dbReference>
<evidence type="ECO:0000313" key="2">
    <source>
        <dbReference type="EMBL" id="NUC71394.1"/>
    </source>
</evidence>
<proteinExistence type="predicted"/>
<keyword evidence="4" id="KW-1185">Reference proteome</keyword>
<dbReference type="AlphaFoldDB" id="A0A8J8GSI1"/>
<dbReference type="Proteomes" id="UP000728647">
    <property type="component" value="Unassembled WGS sequence"/>
</dbReference>
<name>A0A8J8GSI1_9EURY</name>